<dbReference type="GO" id="GO:0003677">
    <property type="term" value="F:DNA binding"/>
    <property type="evidence" value="ECO:0007669"/>
    <property type="project" value="InterPro"/>
</dbReference>
<dbReference type="Pfam" id="PF13541">
    <property type="entry name" value="ChlI"/>
    <property type="match status" value="1"/>
</dbReference>
<dbReference type="InterPro" id="IPR003593">
    <property type="entry name" value="AAA+_ATPase"/>
</dbReference>
<dbReference type="GO" id="GO:0005524">
    <property type="term" value="F:ATP binding"/>
    <property type="evidence" value="ECO:0007669"/>
    <property type="project" value="UniProtKB-KW"/>
</dbReference>
<dbReference type="InterPro" id="IPR001208">
    <property type="entry name" value="MCM_dom"/>
</dbReference>
<dbReference type="Gene3D" id="3.40.50.300">
    <property type="entry name" value="P-loop containing nucleotide triphosphate hydrolases"/>
    <property type="match status" value="1"/>
</dbReference>
<dbReference type="InterPro" id="IPR027417">
    <property type="entry name" value="P-loop_NTPase"/>
</dbReference>
<dbReference type="RefSeq" id="WP_188380747.1">
    <property type="nucleotide sequence ID" value="NZ_BMDI01000001.1"/>
</dbReference>
<evidence type="ECO:0000259" key="4">
    <source>
        <dbReference type="PROSITE" id="PS50051"/>
    </source>
</evidence>
<dbReference type="EMBL" id="BMDI01000001">
    <property type="protein sequence ID" value="GGI18898.1"/>
    <property type="molecule type" value="Genomic_DNA"/>
</dbReference>
<comment type="caution">
    <text evidence="5">The sequence shown here is derived from an EMBL/GenBank/DDBJ whole genome shotgun (WGS) entry which is preliminary data.</text>
</comment>
<keyword evidence="6" id="KW-1185">Reference proteome</keyword>
<dbReference type="Gene3D" id="3.30.230.10">
    <property type="match status" value="1"/>
</dbReference>
<dbReference type="AlphaFoldDB" id="A0A8J3AYJ7"/>
<dbReference type="Pfam" id="PF13335">
    <property type="entry name" value="Mg_chelatase_C"/>
    <property type="match status" value="1"/>
</dbReference>
<evidence type="ECO:0000313" key="6">
    <source>
        <dbReference type="Proteomes" id="UP000642180"/>
    </source>
</evidence>
<dbReference type="NCBIfam" id="TIGR00368">
    <property type="entry name" value="YifB family Mg chelatase-like AAA ATPase"/>
    <property type="match status" value="1"/>
</dbReference>
<dbReference type="InterPro" id="IPR014721">
    <property type="entry name" value="Ribsml_uS5_D2-typ_fold_subgr"/>
</dbReference>
<sequence length="507" mass="54827">MSLAVLSSRALTGMQAPEVIVEVHLANGLPSFTIVGLPETEVKEAKDRVRAALQNAGFEFPARRITVNLAPADLPKESGRFDLPIALGILAASGQMPADTLDQYEFAGELSLSGELRPIRGALAMTYAMHRHQENKGKQRAFILPRINADEAALVNDITILPADSLLQVVAHFAARDADTKLSRHIPSLVPALPSYPDLADVKGQIHAKRALEVAAAGAHSVLMVGPPGTGKSMLAARFVGILPPMTDEEALESAAVQSLTSGFSTARWRARPYRAPHHTASGVALVGGGGTPRPGEISLAHRGVLFLDELPEFNRSVLEVLREPLESGQITISRAARQADFPARFQLIAAMNPCPCGYLGHPANKCRCTPDHITRYQGKISGPLLDRIDMQIQVGALPHDDLIRQGDGESSADIARRVQQAATRQLHRQGKLNNLLTGNEIDQHCKPDSAGEQLLRNAMNKLNWSARAYHRVLKVARTIADLGEAASVNQPHVAEAIQYRRAMKEQ</sequence>
<dbReference type="InterPro" id="IPR045006">
    <property type="entry name" value="CHLI-like"/>
</dbReference>
<reference evidence="6" key="1">
    <citation type="journal article" date="2019" name="Int. J. Syst. Evol. Microbiol.">
        <title>The Global Catalogue of Microorganisms (GCM) 10K type strain sequencing project: providing services to taxonomists for standard genome sequencing and annotation.</title>
        <authorList>
            <consortium name="The Broad Institute Genomics Platform"/>
            <consortium name="The Broad Institute Genome Sequencing Center for Infectious Disease"/>
            <person name="Wu L."/>
            <person name="Ma J."/>
        </authorList>
    </citation>
    <scope>NUCLEOTIDE SEQUENCE [LARGE SCALE GENOMIC DNA]</scope>
    <source>
        <strain evidence="6">CCM 2767</strain>
    </source>
</reference>
<dbReference type="PROSITE" id="PS50051">
    <property type="entry name" value="MCM_2"/>
    <property type="match status" value="1"/>
</dbReference>
<feature type="domain" description="MCM C-terminal AAA(+) ATPase" evidence="4">
    <location>
        <begin position="296"/>
        <end position="354"/>
    </location>
</feature>
<comment type="similarity">
    <text evidence="1">Belongs to the Mg-chelatase subunits D/I family. ComM subfamily.</text>
</comment>
<dbReference type="SMART" id="SM00382">
    <property type="entry name" value="AAA"/>
    <property type="match status" value="1"/>
</dbReference>
<dbReference type="PANTHER" id="PTHR32039:SF7">
    <property type="entry name" value="COMPETENCE PROTEIN COMM"/>
    <property type="match status" value="1"/>
</dbReference>
<evidence type="ECO:0000256" key="2">
    <source>
        <dbReference type="ARBA" id="ARBA00022741"/>
    </source>
</evidence>
<dbReference type="InterPro" id="IPR025158">
    <property type="entry name" value="Mg_chelat-rel_C"/>
</dbReference>
<keyword evidence="3" id="KW-0067">ATP-binding</keyword>
<accession>A0A8J3AYJ7</accession>
<dbReference type="SUPFAM" id="SSF54211">
    <property type="entry name" value="Ribosomal protein S5 domain 2-like"/>
    <property type="match status" value="1"/>
</dbReference>
<dbReference type="InterPro" id="IPR020568">
    <property type="entry name" value="Ribosomal_Su5_D2-typ_SF"/>
</dbReference>
<evidence type="ECO:0000313" key="5">
    <source>
        <dbReference type="EMBL" id="GGI18898.1"/>
    </source>
</evidence>
<dbReference type="InterPro" id="IPR000523">
    <property type="entry name" value="Mg_chelatse_chII-like_cat_dom"/>
</dbReference>
<keyword evidence="2" id="KW-0547">Nucleotide-binding</keyword>
<dbReference type="SUPFAM" id="SSF52540">
    <property type="entry name" value="P-loop containing nucleoside triphosphate hydrolases"/>
    <property type="match status" value="1"/>
</dbReference>
<organism evidence="5 6">
    <name type="scientific">Oxalicibacterium faecigallinarum</name>
    <dbReference type="NCBI Taxonomy" id="573741"/>
    <lineage>
        <taxon>Bacteria</taxon>
        <taxon>Pseudomonadati</taxon>
        <taxon>Pseudomonadota</taxon>
        <taxon>Betaproteobacteria</taxon>
        <taxon>Burkholderiales</taxon>
        <taxon>Oxalobacteraceae</taxon>
        <taxon>Oxalicibacterium</taxon>
    </lineage>
</organism>
<dbReference type="InterPro" id="IPR004482">
    <property type="entry name" value="Mg_chelat-rel"/>
</dbReference>
<dbReference type="NCBIfam" id="NF007365">
    <property type="entry name" value="PRK09862.1"/>
    <property type="match status" value="1"/>
</dbReference>
<name>A0A8J3AYJ7_9BURK</name>
<dbReference type="PANTHER" id="PTHR32039">
    <property type="entry name" value="MAGNESIUM-CHELATASE SUBUNIT CHLI"/>
    <property type="match status" value="1"/>
</dbReference>
<protein>
    <submittedName>
        <fullName evidence="5">Magnesium chelatase subunit</fullName>
    </submittedName>
</protein>
<dbReference type="Pfam" id="PF01078">
    <property type="entry name" value="Mg_chelatase"/>
    <property type="match status" value="1"/>
</dbReference>
<dbReference type="PRINTS" id="PR01657">
    <property type="entry name" value="MCMFAMILY"/>
</dbReference>
<gene>
    <name evidence="5" type="ORF">GCM10008066_16380</name>
</gene>
<proteinExistence type="inferred from homology"/>
<evidence type="ECO:0000256" key="1">
    <source>
        <dbReference type="ARBA" id="ARBA00006354"/>
    </source>
</evidence>
<dbReference type="Proteomes" id="UP000642180">
    <property type="component" value="Unassembled WGS sequence"/>
</dbReference>
<evidence type="ECO:0000256" key="3">
    <source>
        <dbReference type="ARBA" id="ARBA00022840"/>
    </source>
</evidence>